<comment type="caution">
    <text evidence="2">The sequence shown here is derived from an EMBL/GenBank/DDBJ whole genome shotgun (WGS) entry which is preliminary data.</text>
</comment>
<organism evidence="2 3">
    <name type="scientific">Geodia barretti</name>
    <name type="common">Barrett's horny sponge</name>
    <dbReference type="NCBI Taxonomy" id="519541"/>
    <lineage>
        <taxon>Eukaryota</taxon>
        <taxon>Metazoa</taxon>
        <taxon>Porifera</taxon>
        <taxon>Demospongiae</taxon>
        <taxon>Heteroscleromorpha</taxon>
        <taxon>Tetractinellida</taxon>
        <taxon>Astrophorina</taxon>
        <taxon>Geodiidae</taxon>
        <taxon>Geodia</taxon>
    </lineage>
</organism>
<dbReference type="AlphaFoldDB" id="A0AA35S9R5"/>
<evidence type="ECO:0000313" key="2">
    <source>
        <dbReference type="EMBL" id="CAI8025263.1"/>
    </source>
</evidence>
<name>A0AA35S9R5_GEOBA</name>
<feature type="chain" id="PRO_5041412800" evidence="1">
    <location>
        <begin position="19"/>
        <end position="703"/>
    </location>
</feature>
<sequence>MRVLIFAVIAVTFQQVLADTESATRHSKTTLANLYTVLKNVALPPTSADATGDESTEQRLVMLLPGKVPSYYDYFPGDAYEAYLENPDYGYTDKQVTIPPRVMENMFALADVIPGRYPLRGAESGESMAIIYENILNKMEVKGFNQKTQEEKKRYVNALNYLSEEIPDPLDVTQNVTRFQMYRRGQDLYNERKLEMENIFDEKRASLSGIEYELWFQRNFPTLKSHVEGAYTEWLIFGQKEIVELYKSYLDVESPGVDLEKARMALRASGLASLDRTRTIYPVSFVPSNWYRYLTNISRLDEAQQKRQEIQMESRDEILVKIGDLEGRKKILLALQTEEPSAELSKEFSVLEASLDISNARLSKFANDTEELRQKCLISRIRAKNTKSSLETKDCQQYASATGEAFDTVSDNTELYASVHDIDYQVNSYQLTREALNETAIAIDDEIKALKQRLAKTDIKFSHLARDAKHVADSQEQLDSKWLSFSFDSKKDTSSSFSAASAKSSHVAASFRASGTFWSARGSVSHSRSRKESSFSATMNSAHTLVSGQLLRVTIQRPWFRPSVFKSKQFQIKSDDSARVSPGQLPGEDKYIKTVTEPGANYLLPEYVTGLLLSRNINLEFKGISASQSAHAVHSASSTSYSFGGSYGCGFWSVSASVSGSHQSSRSMKTFSAESTSDGLRVSIPGAQIVGYYTQVVPKFPPQ</sequence>
<proteinExistence type="predicted"/>
<gene>
    <name evidence="2" type="ORF">GBAR_LOCUS14613</name>
</gene>
<accession>A0AA35S9R5</accession>
<dbReference type="Proteomes" id="UP001174909">
    <property type="component" value="Unassembled WGS sequence"/>
</dbReference>
<evidence type="ECO:0000313" key="3">
    <source>
        <dbReference type="Proteomes" id="UP001174909"/>
    </source>
</evidence>
<keyword evidence="1" id="KW-0732">Signal</keyword>
<keyword evidence="3" id="KW-1185">Reference proteome</keyword>
<protein>
    <submittedName>
        <fullName evidence="2">Uncharacterized protein</fullName>
    </submittedName>
</protein>
<evidence type="ECO:0000256" key="1">
    <source>
        <dbReference type="SAM" id="SignalP"/>
    </source>
</evidence>
<dbReference type="EMBL" id="CASHTH010002136">
    <property type="protein sequence ID" value="CAI8025263.1"/>
    <property type="molecule type" value="Genomic_DNA"/>
</dbReference>
<reference evidence="2" key="1">
    <citation type="submission" date="2023-03" db="EMBL/GenBank/DDBJ databases">
        <authorList>
            <person name="Steffen K."/>
            <person name="Cardenas P."/>
        </authorList>
    </citation>
    <scope>NUCLEOTIDE SEQUENCE</scope>
</reference>
<feature type="signal peptide" evidence="1">
    <location>
        <begin position="1"/>
        <end position="18"/>
    </location>
</feature>